<feature type="domain" description="UPF0033" evidence="1">
    <location>
        <begin position="9"/>
        <end position="59"/>
    </location>
</feature>
<dbReference type="RefSeq" id="WP_137709278.1">
    <property type="nucleotide sequence ID" value="NZ_CP041016.1"/>
</dbReference>
<evidence type="ECO:0000259" key="1">
    <source>
        <dbReference type="Pfam" id="PF01206"/>
    </source>
</evidence>
<dbReference type="EMBL" id="CP041016">
    <property type="protein sequence ID" value="QDC36052.1"/>
    <property type="molecule type" value="Genomic_DNA"/>
</dbReference>
<proteinExistence type="predicted"/>
<dbReference type="Proteomes" id="UP000311469">
    <property type="component" value="Chromosome cSF1"/>
</dbReference>
<accession>A0A5B8CBN6</accession>
<organism evidence="2 3">
    <name type="scientific">Sphingobium fuliginis ATCC 27551</name>
    <dbReference type="NCBI Taxonomy" id="1208342"/>
    <lineage>
        <taxon>Bacteria</taxon>
        <taxon>Pseudomonadati</taxon>
        <taxon>Pseudomonadota</taxon>
        <taxon>Alphaproteobacteria</taxon>
        <taxon>Sphingomonadales</taxon>
        <taxon>Sphingomonadaceae</taxon>
        <taxon>Sphingobium</taxon>
    </lineage>
</organism>
<reference evidence="2 3" key="1">
    <citation type="submission" date="2019-06" db="EMBL/GenBank/DDBJ databases">
        <title>Genome organization and adaptive potential of archetypical organophosphate degarding Sphingobium fuliginis ATCC 27551.</title>
        <authorList>
            <person name="Sarwar A."/>
            <person name="Parthasarathy S."/>
            <person name="Singh C."/>
            <person name="Siddavattam D."/>
        </authorList>
    </citation>
    <scope>NUCLEOTIDE SEQUENCE [LARGE SCALE GENOMIC DNA]</scope>
    <source>
        <strain evidence="2 3">ATCC 27551</strain>
    </source>
</reference>
<dbReference type="InterPro" id="IPR036868">
    <property type="entry name" value="TusA-like_sf"/>
</dbReference>
<dbReference type="Gene3D" id="3.30.110.40">
    <property type="entry name" value="TusA-like domain"/>
    <property type="match status" value="1"/>
</dbReference>
<keyword evidence="2" id="KW-0808">Transferase</keyword>
<dbReference type="Pfam" id="PF01206">
    <property type="entry name" value="TusA"/>
    <property type="match status" value="1"/>
</dbReference>
<dbReference type="KEGG" id="sufl:FIL70_01110"/>
<dbReference type="InterPro" id="IPR001455">
    <property type="entry name" value="TusA-like"/>
</dbReference>
<dbReference type="GO" id="GO:0016740">
    <property type="term" value="F:transferase activity"/>
    <property type="evidence" value="ECO:0007669"/>
    <property type="project" value="UniProtKB-KW"/>
</dbReference>
<dbReference type="SUPFAM" id="SSF64307">
    <property type="entry name" value="SirA-like"/>
    <property type="match status" value="1"/>
</dbReference>
<protein>
    <submittedName>
        <fullName evidence="2">Sulfurtransferase TusA family protein</fullName>
    </submittedName>
</protein>
<evidence type="ECO:0000313" key="2">
    <source>
        <dbReference type="EMBL" id="QDC36052.1"/>
    </source>
</evidence>
<dbReference type="CDD" id="cd00291">
    <property type="entry name" value="SirA_YedF_YeeD"/>
    <property type="match status" value="1"/>
</dbReference>
<dbReference type="AlphaFoldDB" id="A0A5B8CBN6"/>
<name>A0A5B8CBN6_SPHSA</name>
<gene>
    <name evidence="2" type="ORF">FIL70_01110</name>
</gene>
<sequence>MPASEAVHIDARGMKCPWPALRAARAMRSADAVTVEADDPIAPVELEALARQQGWTFIAERPHLFALARSL</sequence>
<evidence type="ECO:0000313" key="3">
    <source>
        <dbReference type="Proteomes" id="UP000311469"/>
    </source>
</evidence>